<dbReference type="Gene3D" id="3.40.50.450">
    <property type="match status" value="1"/>
</dbReference>
<dbReference type="PIRSF" id="PIRSF000532">
    <property type="entry name" value="ATP_PFK_prok"/>
    <property type="match status" value="1"/>
</dbReference>
<keyword evidence="9 16" id="KW-0418">Kinase</keyword>
<comment type="similarity">
    <text evidence="13">Belongs to the phosphofructokinase type A (PFKA) family.</text>
</comment>
<dbReference type="EMBL" id="LN907827">
    <property type="protein sequence ID" value="CUU24060.1"/>
    <property type="molecule type" value="Genomic_DNA"/>
</dbReference>
<evidence type="ECO:0000313" key="16">
    <source>
        <dbReference type="EMBL" id="CUU24060.1"/>
    </source>
</evidence>
<dbReference type="GO" id="GO:0005524">
    <property type="term" value="F:ATP binding"/>
    <property type="evidence" value="ECO:0007669"/>
    <property type="project" value="UniProtKB-KW"/>
</dbReference>
<evidence type="ECO:0000256" key="12">
    <source>
        <dbReference type="ARBA" id="ARBA00023152"/>
    </source>
</evidence>
<dbReference type="EC" id="2.7.1.11" evidence="4"/>
<proteinExistence type="inferred from homology"/>
<feature type="domain" description="Phosphofructokinase" evidence="15">
    <location>
        <begin position="3"/>
        <end position="280"/>
    </location>
</feature>
<dbReference type="GO" id="GO:0003872">
    <property type="term" value="F:6-phosphofructokinase activity"/>
    <property type="evidence" value="ECO:0007669"/>
    <property type="project" value="UniProtKB-EC"/>
</dbReference>
<comment type="pathway">
    <text evidence="3">Carbohydrate degradation; glycolysis; D-glyceraldehyde 3-phosphate and glycerone phosphate from D-glucose: step 3/4.</text>
</comment>
<comment type="subcellular location">
    <subcellularLocation>
        <location evidence="2">Cytoplasm</location>
    </subcellularLocation>
</comment>
<dbReference type="STRING" id="1619313.EM595_1826"/>
<protein>
    <recommendedName>
        <fullName evidence="4">6-phosphofructokinase</fullName>
        <ecNumber evidence="4">2.7.1.11</ecNumber>
    </recommendedName>
</protein>
<evidence type="ECO:0000256" key="14">
    <source>
        <dbReference type="ARBA" id="ARBA00048070"/>
    </source>
</evidence>
<dbReference type="PANTHER" id="PTHR13697">
    <property type="entry name" value="PHOSPHOFRUCTOKINASE"/>
    <property type="match status" value="1"/>
</dbReference>
<evidence type="ECO:0000256" key="10">
    <source>
        <dbReference type="ARBA" id="ARBA00022840"/>
    </source>
</evidence>
<dbReference type="GO" id="GO:0005945">
    <property type="term" value="C:6-phosphofructokinase complex"/>
    <property type="evidence" value="ECO:0007669"/>
    <property type="project" value="TreeGrafter"/>
</dbReference>
<name>A0A0U5LP07_9GAMM</name>
<keyword evidence="7" id="KW-0479">Metal-binding</keyword>
<dbReference type="Proteomes" id="UP000059419">
    <property type="component" value="Chromosome 1"/>
</dbReference>
<keyword evidence="12" id="KW-0324">Glycolysis</keyword>
<dbReference type="InterPro" id="IPR035966">
    <property type="entry name" value="PKF_sf"/>
</dbReference>
<dbReference type="OrthoDB" id="9802503at2"/>
<evidence type="ECO:0000256" key="3">
    <source>
        <dbReference type="ARBA" id="ARBA00004679"/>
    </source>
</evidence>
<keyword evidence="17" id="KW-1185">Reference proteome</keyword>
<dbReference type="InterPro" id="IPR012003">
    <property type="entry name" value="ATP_PFK_prok-type"/>
</dbReference>
<dbReference type="GO" id="GO:0016208">
    <property type="term" value="F:AMP binding"/>
    <property type="evidence" value="ECO:0007669"/>
    <property type="project" value="TreeGrafter"/>
</dbReference>
<dbReference type="Pfam" id="PF00365">
    <property type="entry name" value="PFK"/>
    <property type="match status" value="1"/>
</dbReference>
<comment type="catalytic activity">
    <reaction evidence="14">
        <text>beta-D-fructose 6-phosphate + ATP = beta-D-fructose 1,6-bisphosphate + ADP + H(+)</text>
        <dbReference type="Rhea" id="RHEA:16109"/>
        <dbReference type="ChEBI" id="CHEBI:15378"/>
        <dbReference type="ChEBI" id="CHEBI:30616"/>
        <dbReference type="ChEBI" id="CHEBI:32966"/>
        <dbReference type="ChEBI" id="CHEBI:57634"/>
        <dbReference type="ChEBI" id="CHEBI:456216"/>
        <dbReference type="EC" id="2.7.1.11"/>
    </reaction>
</comment>
<keyword evidence="11" id="KW-0460">Magnesium</keyword>
<dbReference type="PATRIC" id="fig|1619313.3.peg.1895"/>
<reference evidence="17" key="1">
    <citation type="submission" date="2015-11" db="EMBL/GenBank/DDBJ databases">
        <authorList>
            <person name="Blom J."/>
        </authorList>
    </citation>
    <scope>NUCLEOTIDE SEQUENCE [LARGE SCALE GENOMIC DNA]</scope>
</reference>
<dbReference type="RefSeq" id="WP_067430669.1">
    <property type="nucleotide sequence ID" value="NZ_JACSXD010000003.1"/>
</dbReference>
<evidence type="ECO:0000313" key="17">
    <source>
        <dbReference type="Proteomes" id="UP000059419"/>
    </source>
</evidence>
<dbReference type="GO" id="GO:0042802">
    <property type="term" value="F:identical protein binding"/>
    <property type="evidence" value="ECO:0007669"/>
    <property type="project" value="TreeGrafter"/>
</dbReference>
<evidence type="ECO:0000256" key="5">
    <source>
        <dbReference type="ARBA" id="ARBA00022490"/>
    </source>
</evidence>
<dbReference type="AlphaFoldDB" id="A0A0U5LP07"/>
<dbReference type="Gene3D" id="3.40.50.460">
    <property type="entry name" value="Phosphofructokinase domain"/>
    <property type="match status" value="1"/>
</dbReference>
<evidence type="ECO:0000256" key="8">
    <source>
        <dbReference type="ARBA" id="ARBA00022741"/>
    </source>
</evidence>
<dbReference type="GO" id="GO:0048029">
    <property type="term" value="F:monosaccharide binding"/>
    <property type="evidence" value="ECO:0007669"/>
    <property type="project" value="TreeGrafter"/>
</dbReference>
<keyword evidence="10" id="KW-0067">ATP-binding</keyword>
<organism evidence="16 17">
    <name type="scientific">Duffyella gerundensis</name>
    <dbReference type="NCBI Taxonomy" id="1619313"/>
    <lineage>
        <taxon>Bacteria</taxon>
        <taxon>Pseudomonadati</taxon>
        <taxon>Pseudomonadota</taxon>
        <taxon>Gammaproteobacteria</taxon>
        <taxon>Enterobacterales</taxon>
        <taxon>Erwiniaceae</taxon>
        <taxon>Duffyella</taxon>
    </lineage>
</organism>
<evidence type="ECO:0000256" key="2">
    <source>
        <dbReference type="ARBA" id="ARBA00004496"/>
    </source>
</evidence>
<dbReference type="InterPro" id="IPR022953">
    <property type="entry name" value="ATP_PFK"/>
</dbReference>
<accession>A0A0U5LP07</accession>
<dbReference type="UniPathway" id="UPA00109">
    <property type="reaction ID" value="UER00182"/>
</dbReference>
<dbReference type="GO" id="GO:0070095">
    <property type="term" value="F:fructose-6-phosphate binding"/>
    <property type="evidence" value="ECO:0007669"/>
    <property type="project" value="TreeGrafter"/>
</dbReference>
<evidence type="ECO:0000256" key="11">
    <source>
        <dbReference type="ARBA" id="ARBA00022842"/>
    </source>
</evidence>
<evidence type="ECO:0000256" key="4">
    <source>
        <dbReference type="ARBA" id="ARBA00012055"/>
    </source>
</evidence>
<evidence type="ECO:0000256" key="7">
    <source>
        <dbReference type="ARBA" id="ARBA00022723"/>
    </source>
</evidence>
<gene>
    <name evidence="16" type="primary">pfkA2</name>
    <name evidence="16" type="ORF">EM595_1826</name>
</gene>
<dbReference type="GO" id="GO:0030388">
    <property type="term" value="P:fructose 1,6-bisphosphate metabolic process"/>
    <property type="evidence" value="ECO:0007669"/>
    <property type="project" value="TreeGrafter"/>
</dbReference>
<evidence type="ECO:0000256" key="9">
    <source>
        <dbReference type="ARBA" id="ARBA00022777"/>
    </source>
</evidence>
<evidence type="ECO:0000256" key="13">
    <source>
        <dbReference type="ARBA" id="ARBA00038478"/>
    </source>
</evidence>
<evidence type="ECO:0000256" key="6">
    <source>
        <dbReference type="ARBA" id="ARBA00022679"/>
    </source>
</evidence>
<dbReference type="GO" id="GO:0061621">
    <property type="term" value="P:canonical glycolysis"/>
    <property type="evidence" value="ECO:0007669"/>
    <property type="project" value="TreeGrafter"/>
</dbReference>
<dbReference type="InterPro" id="IPR000023">
    <property type="entry name" value="Phosphofructokinase_dom"/>
</dbReference>
<dbReference type="PANTHER" id="PTHR13697:SF4">
    <property type="entry name" value="ATP-DEPENDENT 6-PHOSPHOFRUCTOKINASE"/>
    <property type="match status" value="1"/>
</dbReference>
<dbReference type="SUPFAM" id="SSF53784">
    <property type="entry name" value="Phosphofructokinase"/>
    <property type="match status" value="1"/>
</dbReference>
<keyword evidence="8" id="KW-0547">Nucleotide-binding</keyword>
<keyword evidence="6 16" id="KW-0808">Transferase</keyword>
<dbReference type="KEGG" id="ege:EM595_1826"/>
<comment type="cofactor">
    <cofactor evidence="1">
        <name>Mg(2+)</name>
        <dbReference type="ChEBI" id="CHEBI:18420"/>
    </cofactor>
</comment>
<keyword evidence="5" id="KW-0963">Cytoplasm</keyword>
<dbReference type="PRINTS" id="PR00476">
    <property type="entry name" value="PHFRCTKINASE"/>
</dbReference>
<evidence type="ECO:0000256" key="1">
    <source>
        <dbReference type="ARBA" id="ARBA00001946"/>
    </source>
</evidence>
<sequence length="326" mass="35798">MKLGMVISGGDVSGINNFVYQIARLTQANIILFDGGIQGLLDNRQREISLRDLLDYSISAIPVMASGRTTRKLHGREYEAITKQLKALHIDALIMAGGDGSLQFLNTLSEYGIVCFGVGMTIDNDVFGSDYTLGFSTACEQVIKEVSKLRNTGRALPGRVFMMELLGGYCGELTLQAAIKSNADIALIPECEIPLETLAERIRHKLTQQNSVIVLCSEGYTREYTPGFQGAIDTMIARLEPRIGVRIRKTIIGYGLRNGDPTCEEIYQGTIIASEVVRCIASGLRNKAVIINSSNKPIPIDLISMQKRLVDTEGHHYKLAKQLSIL</sequence>
<evidence type="ECO:0000259" key="15">
    <source>
        <dbReference type="Pfam" id="PF00365"/>
    </source>
</evidence>
<dbReference type="GO" id="GO:0046872">
    <property type="term" value="F:metal ion binding"/>
    <property type="evidence" value="ECO:0007669"/>
    <property type="project" value="UniProtKB-KW"/>
</dbReference>
<dbReference type="GO" id="GO:0006002">
    <property type="term" value="P:fructose 6-phosphate metabolic process"/>
    <property type="evidence" value="ECO:0007669"/>
    <property type="project" value="InterPro"/>
</dbReference>